<evidence type="ECO:0000256" key="5">
    <source>
        <dbReference type="ARBA" id="ARBA00022683"/>
    </source>
</evidence>
<evidence type="ECO:0000256" key="6">
    <source>
        <dbReference type="ARBA" id="ARBA00022777"/>
    </source>
</evidence>
<evidence type="ECO:0000313" key="9">
    <source>
        <dbReference type="EMBL" id="MSS01488.1"/>
    </source>
</evidence>
<dbReference type="GO" id="GO:0016301">
    <property type="term" value="F:kinase activity"/>
    <property type="evidence" value="ECO:0007669"/>
    <property type="project" value="UniProtKB-KW"/>
</dbReference>
<dbReference type="PANTHER" id="PTHR34581">
    <property type="entry name" value="PTS SYSTEM N,N'-DIACETYLCHITOBIOSE-SPECIFIC EIIB COMPONENT"/>
    <property type="match status" value="1"/>
</dbReference>
<keyword evidence="10" id="KW-1185">Reference proteome</keyword>
<keyword evidence="3 9" id="KW-0762">Sugar transport</keyword>
<proteinExistence type="predicted"/>
<evidence type="ECO:0000256" key="3">
    <source>
        <dbReference type="ARBA" id="ARBA00022597"/>
    </source>
</evidence>
<dbReference type="InterPro" id="IPR036095">
    <property type="entry name" value="PTS_EIIB-like_sf"/>
</dbReference>
<dbReference type="Pfam" id="PF02302">
    <property type="entry name" value="PTS_IIB"/>
    <property type="match status" value="1"/>
</dbReference>
<reference evidence="9 10" key="1">
    <citation type="submission" date="2019-08" db="EMBL/GenBank/DDBJ databases">
        <title>In-depth cultivation of the pig gut microbiome towards novel bacterial diversity and tailored functional studies.</title>
        <authorList>
            <person name="Wylensek D."/>
            <person name="Hitch T.C.A."/>
            <person name="Clavel T."/>
        </authorList>
    </citation>
    <scope>NUCLEOTIDE SEQUENCE [LARGE SCALE GENOMIC DNA]</scope>
    <source>
        <strain evidence="9 10">LKV-178-WT-2G</strain>
    </source>
</reference>
<accession>A0A7X2T3Y4</accession>
<evidence type="ECO:0000313" key="10">
    <source>
        <dbReference type="Proteomes" id="UP000470082"/>
    </source>
</evidence>
<keyword evidence="4" id="KW-0808">Transferase</keyword>
<organism evidence="9 10">
    <name type="scientific">Floccifex porci</name>
    <dbReference type="NCBI Taxonomy" id="2606629"/>
    <lineage>
        <taxon>Bacteria</taxon>
        <taxon>Bacillati</taxon>
        <taxon>Bacillota</taxon>
        <taxon>Erysipelotrichia</taxon>
        <taxon>Erysipelotrichales</taxon>
        <taxon>Erysipelotrichaceae</taxon>
        <taxon>Floccifex</taxon>
    </lineage>
</organism>
<gene>
    <name evidence="9" type="ORF">FYJ50_05140</name>
</gene>
<dbReference type="EMBL" id="VUMM01000007">
    <property type="protein sequence ID" value="MSS01488.1"/>
    <property type="molecule type" value="Genomic_DNA"/>
</dbReference>
<evidence type="ECO:0000256" key="1">
    <source>
        <dbReference type="ARBA" id="ARBA00022448"/>
    </source>
</evidence>
<dbReference type="RefSeq" id="WP_154460023.1">
    <property type="nucleotide sequence ID" value="NZ_JAQYTQ010000051.1"/>
</dbReference>
<dbReference type="InterPro" id="IPR003501">
    <property type="entry name" value="PTS_EIIB_2/3"/>
</dbReference>
<evidence type="ECO:0000256" key="2">
    <source>
        <dbReference type="ARBA" id="ARBA00022553"/>
    </source>
</evidence>
<evidence type="ECO:0000259" key="8">
    <source>
        <dbReference type="PROSITE" id="PS51100"/>
    </source>
</evidence>
<dbReference type="Proteomes" id="UP000470082">
    <property type="component" value="Unassembled WGS sequence"/>
</dbReference>
<dbReference type="PANTHER" id="PTHR34581:SF2">
    <property type="entry name" value="PTS SYSTEM N,N'-DIACETYLCHITOBIOSE-SPECIFIC EIIB COMPONENT"/>
    <property type="match status" value="1"/>
</dbReference>
<feature type="modified residue" description="Phosphocysteine; by EIIA" evidence="7">
    <location>
        <position position="9"/>
    </location>
</feature>
<dbReference type="Gene3D" id="3.40.50.2300">
    <property type="match status" value="1"/>
</dbReference>
<dbReference type="PROSITE" id="PS51100">
    <property type="entry name" value="PTS_EIIB_TYPE_3"/>
    <property type="match status" value="1"/>
</dbReference>
<dbReference type="GO" id="GO:0009401">
    <property type="term" value="P:phosphoenolpyruvate-dependent sugar phosphotransferase system"/>
    <property type="evidence" value="ECO:0007669"/>
    <property type="project" value="UniProtKB-KW"/>
</dbReference>
<keyword evidence="2" id="KW-0597">Phosphoprotein</keyword>
<keyword evidence="6" id="KW-0418">Kinase</keyword>
<keyword evidence="1" id="KW-0813">Transport</keyword>
<evidence type="ECO:0000256" key="4">
    <source>
        <dbReference type="ARBA" id="ARBA00022679"/>
    </source>
</evidence>
<dbReference type="GO" id="GO:0008982">
    <property type="term" value="F:protein-N(PI)-phosphohistidine-sugar phosphotransferase activity"/>
    <property type="evidence" value="ECO:0007669"/>
    <property type="project" value="InterPro"/>
</dbReference>
<feature type="domain" description="PTS EIIB type-3" evidence="8">
    <location>
        <begin position="2"/>
        <end position="98"/>
    </location>
</feature>
<sequence length="98" mass="10530">MDYKILLVCAGGISTGRLIKKLESYCQENGDNLKISAAGASAVEKIISDYDVVLVGPQMSYRVDELKALGKPVAAIDSFDYATANCKNIMALANELLK</sequence>
<name>A0A7X2T3Y4_9FIRM</name>
<dbReference type="AlphaFoldDB" id="A0A7X2T3Y4"/>
<protein>
    <submittedName>
        <fullName evidence="9">PTS sugar transporter subunit IIB</fullName>
    </submittedName>
</protein>
<dbReference type="InterPro" id="IPR051819">
    <property type="entry name" value="PTS_sugar-specific_EIIB"/>
</dbReference>
<comment type="caution">
    <text evidence="9">The sequence shown here is derived from an EMBL/GenBank/DDBJ whole genome shotgun (WGS) entry which is preliminary data.</text>
</comment>
<dbReference type="SUPFAM" id="SSF52794">
    <property type="entry name" value="PTS system IIB component-like"/>
    <property type="match status" value="1"/>
</dbReference>
<evidence type="ECO:0000256" key="7">
    <source>
        <dbReference type="PROSITE-ProRule" id="PRU00423"/>
    </source>
</evidence>
<dbReference type="InterPro" id="IPR013012">
    <property type="entry name" value="PTS_EIIB_3"/>
</dbReference>
<keyword evidence="5" id="KW-0598">Phosphotransferase system</keyword>